<protein>
    <submittedName>
        <fullName evidence="3">ABC transporter, solute-binding protein</fullName>
    </submittedName>
</protein>
<dbReference type="GeneID" id="75162004"/>
<accession>C0FZU6</accession>
<name>C0FZU6_9FIRM</name>
<dbReference type="Proteomes" id="UP000003561">
    <property type="component" value="Unassembled WGS sequence"/>
</dbReference>
<dbReference type="eggNOG" id="COG1653">
    <property type="taxonomic scope" value="Bacteria"/>
</dbReference>
<sequence>MKRRILSGLLIAAMMTGTLAGCGAKDTGNGSQGTETAEGEASDINFDEDPYEVNMLIALPAASPNDSEVKRVTDKINEITLENLNMTLNLTILPFSAYLEQIQLELSSGADLDIFVAPTAYGPSWVDAGFLTDMGPLLDQYGQETLESYPSKELATAPNLNGYVYGVPVHKEISQQTSIYFRTDILDKYNIDVSNVKTIEDVDAIFDEVSAKEPDMWMVAMDNLGWPELEPMDYIGGLETYAVLDPTENSTVENVFETDVFKKWTTYAHKWFDKGWINSGAASDTESYYTYISSGQAFAFFNDSGHPLAEKDQESNCGGTDLTMVNLEESIATTATASSFCYCISSGSEDPAKAMQMLNFIETNADVMNLLNWGVEGEDYVVNSDGLLDYPEGKDASTVGYHIGAGWILPNQFVCTPWCTDGADIYEKMEEYNNNTTISQLMGFTFDPTPVQDQISAVSNVKAEYYKALVTGAVDPDEYIEKLVQEMKDAGSEEIIAEMQKQVDEFLQNKSE</sequence>
<reference evidence="3 4" key="2">
    <citation type="submission" date="2009-03" db="EMBL/GenBank/DDBJ databases">
        <title>Draft genome sequence of Roseburia inulinivorans (DSM 16841).</title>
        <authorList>
            <person name="Sudarsanam P."/>
            <person name="Ley R."/>
            <person name="Guruge J."/>
            <person name="Turnbaugh P.J."/>
            <person name="Mahowald M."/>
            <person name="Liep D."/>
            <person name="Gordon J."/>
        </authorList>
    </citation>
    <scope>NUCLEOTIDE SEQUENCE [LARGE SCALE GENOMIC DNA]</scope>
    <source>
        <strain evidence="3 4">DSM 16841</strain>
    </source>
</reference>
<organism evidence="3 4">
    <name type="scientific">Roseburia inulinivorans DSM 16841</name>
    <dbReference type="NCBI Taxonomy" id="622312"/>
    <lineage>
        <taxon>Bacteria</taxon>
        <taxon>Bacillati</taxon>
        <taxon>Bacillota</taxon>
        <taxon>Clostridia</taxon>
        <taxon>Lachnospirales</taxon>
        <taxon>Lachnospiraceae</taxon>
        <taxon>Roseburia</taxon>
    </lineage>
</organism>
<evidence type="ECO:0000259" key="2">
    <source>
        <dbReference type="Pfam" id="PF12010"/>
    </source>
</evidence>
<dbReference type="RefSeq" id="WP_007890466.1">
    <property type="nucleotide sequence ID" value="NZ_ACFY01000170.1"/>
</dbReference>
<proteinExistence type="predicted"/>
<feature type="chain" id="PRO_5038345551" evidence="1">
    <location>
        <begin position="21"/>
        <end position="512"/>
    </location>
</feature>
<dbReference type="Pfam" id="PF01547">
    <property type="entry name" value="SBP_bac_1"/>
    <property type="match status" value="1"/>
</dbReference>
<evidence type="ECO:0000313" key="3">
    <source>
        <dbReference type="EMBL" id="EEG91816.1"/>
    </source>
</evidence>
<dbReference type="Pfam" id="PF12010">
    <property type="entry name" value="DUF3502"/>
    <property type="match status" value="1"/>
</dbReference>
<evidence type="ECO:0000313" key="4">
    <source>
        <dbReference type="Proteomes" id="UP000003561"/>
    </source>
</evidence>
<dbReference type="Gene3D" id="3.40.190.10">
    <property type="entry name" value="Periplasmic binding protein-like II"/>
    <property type="match status" value="1"/>
</dbReference>
<dbReference type="SUPFAM" id="SSF53850">
    <property type="entry name" value="Periplasmic binding protein-like II"/>
    <property type="match status" value="1"/>
</dbReference>
<dbReference type="InterPro" id="IPR050490">
    <property type="entry name" value="Bact_solute-bd_prot1"/>
</dbReference>
<feature type="domain" description="DUF3502" evidence="2">
    <location>
        <begin position="441"/>
        <end position="507"/>
    </location>
</feature>
<dbReference type="InterPro" id="IPR006059">
    <property type="entry name" value="SBP"/>
</dbReference>
<dbReference type="PANTHER" id="PTHR43649">
    <property type="entry name" value="ARABINOSE-BINDING PROTEIN-RELATED"/>
    <property type="match status" value="1"/>
</dbReference>
<dbReference type="InterPro" id="IPR022627">
    <property type="entry name" value="DUF3502"/>
</dbReference>
<feature type="signal peptide" evidence="1">
    <location>
        <begin position="1"/>
        <end position="20"/>
    </location>
</feature>
<gene>
    <name evidence="3" type="ORF">ROSEINA2194_04293</name>
</gene>
<evidence type="ECO:0000256" key="1">
    <source>
        <dbReference type="SAM" id="SignalP"/>
    </source>
</evidence>
<keyword evidence="1" id="KW-0732">Signal</keyword>
<dbReference type="PROSITE" id="PS51257">
    <property type="entry name" value="PROKAR_LIPOPROTEIN"/>
    <property type="match status" value="1"/>
</dbReference>
<comment type="caution">
    <text evidence="3">The sequence shown here is derived from an EMBL/GenBank/DDBJ whole genome shotgun (WGS) entry which is preliminary data.</text>
</comment>
<dbReference type="EMBL" id="ACFY01000170">
    <property type="protein sequence ID" value="EEG91816.1"/>
    <property type="molecule type" value="Genomic_DNA"/>
</dbReference>
<dbReference type="AlphaFoldDB" id="C0FZU6"/>
<reference evidence="3 4" key="1">
    <citation type="submission" date="2009-02" db="EMBL/GenBank/DDBJ databases">
        <authorList>
            <person name="Fulton L."/>
            <person name="Clifton S."/>
            <person name="Fulton B."/>
            <person name="Xu J."/>
            <person name="Minx P."/>
            <person name="Pepin K.H."/>
            <person name="Johnson M."/>
            <person name="Bhonagiri V."/>
            <person name="Nash W.E."/>
            <person name="Mardis E.R."/>
            <person name="Wilson R.K."/>
        </authorList>
    </citation>
    <scope>NUCLEOTIDE SEQUENCE [LARGE SCALE GENOMIC DNA]</scope>
    <source>
        <strain evidence="3 4">DSM 16841</strain>
    </source>
</reference>
<dbReference type="PANTHER" id="PTHR43649:SF17">
    <property type="entry name" value="ABC TRANSPORTER SOLUTE BINDING PROTEIN-SUGAR TRANSPORT"/>
    <property type="match status" value="1"/>
</dbReference>